<organism evidence="3">
    <name type="scientific">Drosophila persimilis</name>
    <name type="common">Fruit fly</name>
    <dbReference type="NCBI Taxonomy" id="7234"/>
    <lineage>
        <taxon>Eukaryota</taxon>
        <taxon>Metazoa</taxon>
        <taxon>Ecdysozoa</taxon>
        <taxon>Arthropoda</taxon>
        <taxon>Hexapoda</taxon>
        <taxon>Insecta</taxon>
        <taxon>Pterygota</taxon>
        <taxon>Neoptera</taxon>
        <taxon>Endopterygota</taxon>
        <taxon>Diptera</taxon>
        <taxon>Brachycera</taxon>
        <taxon>Muscomorpha</taxon>
        <taxon>Ephydroidea</taxon>
        <taxon>Drosophilidae</taxon>
        <taxon>Drosophila</taxon>
        <taxon>Sophophora</taxon>
    </lineage>
</organism>
<dbReference type="eggNOG" id="ENOG502SEU1">
    <property type="taxonomic scope" value="Eukaryota"/>
</dbReference>
<proteinExistence type="predicted"/>
<accession>B4GC11</accession>
<sequence>MTRRLQYLGLPSAEMFHNILLLIATLLLITLNDGVEARPSPEESKTKMLVDPSEYNGDLSVETIMKVQQCEMDTATMELCMRCAKVTKSEIIYPMCCSNDDGIKNWCHSYVYYGNDEGY</sequence>
<dbReference type="PANTHER" id="PTHR39945">
    <property type="entry name" value="FI14129P"/>
    <property type="match status" value="1"/>
</dbReference>
<keyword evidence="1" id="KW-0732">Signal</keyword>
<name>B4GC11_DROPE</name>
<gene>
    <name evidence="2" type="primary">Dper\GL11588</name>
    <name evidence="2" type="ORF">Dper_GL11588</name>
</gene>
<keyword evidence="3" id="KW-1185">Reference proteome</keyword>
<evidence type="ECO:0000313" key="2">
    <source>
        <dbReference type="EMBL" id="EDW32354.1"/>
    </source>
</evidence>
<evidence type="ECO:0000313" key="3">
    <source>
        <dbReference type="Proteomes" id="UP000008744"/>
    </source>
</evidence>
<protein>
    <submittedName>
        <fullName evidence="2">GL11588</fullName>
    </submittedName>
</protein>
<dbReference type="HOGENOM" id="CLU_150220_1_0_1"/>
<dbReference type="EMBL" id="CH479181">
    <property type="protein sequence ID" value="EDW32354.1"/>
    <property type="molecule type" value="Genomic_DNA"/>
</dbReference>
<reference evidence="2 3" key="1">
    <citation type="journal article" date="2007" name="Nature">
        <title>Evolution of genes and genomes on the Drosophila phylogeny.</title>
        <authorList>
            <consortium name="Drosophila 12 Genomes Consortium"/>
            <person name="Clark A.G."/>
            <person name="Eisen M.B."/>
            <person name="Smith D.R."/>
            <person name="Bergman C.M."/>
            <person name="Oliver B."/>
            <person name="Markow T.A."/>
            <person name="Kaufman T.C."/>
            <person name="Kellis M."/>
            <person name="Gelbart W."/>
            <person name="Iyer V.N."/>
            <person name="Pollard D.A."/>
            <person name="Sackton T.B."/>
            <person name="Larracuente A.M."/>
            <person name="Singh N.D."/>
            <person name="Abad J.P."/>
            <person name="Abt D.N."/>
            <person name="Adryan B."/>
            <person name="Aguade M."/>
            <person name="Akashi H."/>
            <person name="Anderson W.W."/>
            <person name="Aquadro C.F."/>
            <person name="Ardell D.H."/>
            <person name="Arguello R."/>
            <person name="Artieri C.G."/>
            <person name="Barbash D.A."/>
            <person name="Barker D."/>
            <person name="Barsanti P."/>
            <person name="Batterham P."/>
            <person name="Batzoglou S."/>
            <person name="Begun D."/>
            <person name="Bhutkar A."/>
            <person name="Blanco E."/>
            <person name="Bosak S.A."/>
            <person name="Bradley R.K."/>
            <person name="Brand A.D."/>
            <person name="Brent M.R."/>
            <person name="Brooks A.N."/>
            <person name="Brown R.H."/>
            <person name="Butlin R.K."/>
            <person name="Caggese C."/>
            <person name="Calvi B.R."/>
            <person name="Bernardo de Carvalho A."/>
            <person name="Caspi A."/>
            <person name="Castrezana S."/>
            <person name="Celniker S.E."/>
            <person name="Chang J.L."/>
            <person name="Chapple C."/>
            <person name="Chatterji S."/>
            <person name="Chinwalla A."/>
            <person name="Civetta A."/>
            <person name="Clifton S.W."/>
            <person name="Comeron J.M."/>
            <person name="Costello J.C."/>
            <person name="Coyne J.A."/>
            <person name="Daub J."/>
            <person name="David R.G."/>
            <person name="Delcher A.L."/>
            <person name="Delehaunty K."/>
            <person name="Do C.B."/>
            <person name="Ebling H."/>
            <person name="Edwards K."/>
            <person name="Eickbush T."/>
            <person name="Evans J.D."/>
            <person name="Filipski A."/>
            <person name="Findeiss S."/>
            <person name="Freyhult E."/>
            <person name="Fulton L."/>
            <person name="Fulton R."/>
            <person name="Garcia A.C."/>
            <person name="Gardiner A."/>
            <person name="Garfield D.A."/>
            <person name="Garvin B.E."/>
            <person name="Gibson G."/>
            <person name="Gilbert D."/>
            <person name="Gnerre S."/>
            <person name="Godfrey J."/>
            <person name="Good R."/>
            <person name="Gotea V."/>
            <person name="Gravely B."/>
            <person name="Greenberg A.J."/>
            <person name="Griffiths-Jones S."/>
            <person name="Gross S."/>
            <person name="Guigo R."/>
            <person name="Gustafson E.A."/>
            <person name="Haerty W."/>
            <person name="Hahn M.W."/>
            <person name="Halligan D.L."/>
            <person name="Halpern A.L."/>
            <person name="Halter G.M."/>
            <person name="Han M.V."/>
            <person name="Heger A."/>
            <person name="Hillier L."/>
            <person name="Hinrichs A.S."/>
            <person name="Holmes I."/>
            <person name="Hoskins R.A."/>
            <person name="Hubisz M.J."/>
            <person name="Hultmark D."/>
            <person name="Huntley M.A."/>
            <person name="Jaffe D.B."/>
            <person name="Jagadeeshan S."/>
            <person name="Jeck W.R."/>
            <person name="Johnson J."/>
            <person name="Jones C.D."/>
            <person name="Jordan W.C."/>
            <person name="Karpen G.H."/>
            <person name="Kataoka E."/>
            <person name="Keightley P.D."/>
            <person name="Kheradpour P."/>
            <person name="Kirkness E.F."/>
            <person name="Koerich L.B."/>
            <person name="Kristiansen K."/>
            <person name="Kudrna D."/>
            <person name="Kulathinal R.J."/>
            <person name="Kumar S."/>
            <person name="Kwok R."/>
            <person name="Lander E."/>
            <person name="Langley C.H."/>
            <person name="Lapoint R."/>
            <person name="Lazzaro B.P."/>
            <person name="Lee S.J."/>
            <person name="Levesque L."/>
            <person name="Li R."/>
            <person name="Lin C.F."/>
            <person name="Lin M.F."/>
            <person name="Lindblad-Toh K."/>
            <person name="Llopart A."/>
            <person name="Long M."/>
            <person name="Low L."/>
            <person name="Lozovsky E."/>
            <person name="Lu J."/>
            <person name="Luo M."/>
            <person name="Machado C.A."/>
            <person name="Makalowski W."/>
            <person name="Marzo M."/>
            <person name="Matsuda M."/>
            <person name="Matzkin L."/>
            <person name="McAllister B."/>
            <person name="McBride C.S."/>
            <person name="McKernan B."/>
            <person name="McKernan K."/>
            <person name="Mendez-Lago M."/>
            <person name="Minx P."/>
            <person name="Mollenhauer M.U."/>
            <person name="Montooth K."/>
            <person name="Mount S.M."/>
            <person name="Mu X."/>
            <person name="Myers E."/>
            <person name="Negre B."/>
            <person name="Newfeld S."/>
            <person name="Nielsen R."/>
            <person name="Noor M.A."/>
            <person name="O'Grady P."/>
            <person name="Pachter L."/>
            <person name="Papaceit M."/>
            <person name="Parisi M.J."/>
            <person name="Parisi M."/>
            <person name="Parts L."/>
            <person name="Pedersen J.S."/>
            <person name="Pesole G."/>
            <person name="Phillippy A.M."/>
            <person name="Ponting C.P."/>
            <person name="Pop M."/>
            <person name="Porcelli D."/>
            <person name="Powell J.R."/>
            <person name="Prohaska S."/>
            <person name="Pruitt K."/>
            <person name="Puig M."/>
            <person name="Quesneville H."/>
            <person name="Ram K.R."/>
            <person name="Rand D."/>
            <person name="Rasmussen M.D."/>
            <person name="Reed L.K."/>
            <person name="Reenan R."/>
            <person name="Reily A."/>
            <person name="Remington K.A."/>
            <person name="Rieger T.T."/>
            <person name="Ritchie M.G."/>
            <person name="Robin C."/>
            <person name="Rogers Y.H."/>
            <person name="Rohde C."/>
            <person name="Rozas J."/>
            <person name="Rubenfield M.J."/>
            <person name="Ruiz A."/>
            <person name="Russo S."/>
            <person name="Salzberg S.L."/>
            <person name="Sanchez-Gracia A."/>
            <person name="Saranga D.J."/>
            <person name="Sato H."/>
            <person name="Schaeffer S.W."/>
            <person name="Schatz M.C."/>
            <person name="Schlenke T."/>
            <person name="Schwartz R."/>
            <person name="Segarra C."/>
            <person name="Singh R.S."/>
            <person name="Sirot L."/>
            <person name="Sirota M."/>
            <person name="Sisneros N.B."/>
            <person name="Smith C.D."/>
            <person name="Smith T.F."/>
            <person name="Spieth J."/>
            <person name="Stage D.E."/>
            <person name="Stark A."/>
            <person name="Stephan W."/>
            <person name="Strausberg R.L."/>
            <person name="Strempel S."/>
            <person name="Sturgill D."/>
            <person name="Sutton G."/>
            <person name="Sutton G.G."/>
            <person name="Tao W."/>
            <person name="Teichmann S."/>
            <person name="Tobari Y.N."/>
            <person name="Tomimura Y."/>
            <person name="Tsolas J.M."/>
            <person name="Valente V.L."/>
            <person name="Venter E."/>
            <person name="Venter J.C."/>
            <person name="Vicario S."/>
            <person name="Vieira F.G."/>
            <person name="Vilella A.J."/>
            <person name="Villasante A."/>
            <person name="Walenz B."/>
            <person name="Wang J."/>
            <person name="Wasserman M."/>
            <person name="Watts T."/>
            <person name="Wilson D."/>
            <person name="Wilson R.K."/>
            <person name="Wing R.A."/>
            <person name="Wolfner M.F."/>
            <person name="Wong A."/>
            <person name="Wong G.K."/>
            <person name="Wu C.I."/>
            <person name="Wu G."/>
            <person name="Yamamoto D."/>
            <person name="Yang H.P."/>
            <person name="Yang S.P."/>
            <person name="Yorke J.A."/>
            <person name="Yoshida K."/>
            <person name="Zdobnov E."/>
            <person name="Zhang P."/>
            <person name="Zhang Y."/>
            <person name="Zimin A.V."/>
            <person name="Baldwin J."/>
            <person name="Abdouelleil A."/>
            <person name="Abdulkadir J."/>
            <person name="Abebe A."/>
            <person name="Abera B."/>
            <person name="Abreu J."/>
            <person name="Acer S.C."/>
            <person name="Aftuck L."/>
            <person name="Alexander A."/>
            <person name="An P."/>
            <person name="Anderson E."/>
            <person name="Anderson S."/>
            <person name="Arachi H."/>
            <person name="Azer M."/>
            <person name="Bachantsang P."/>
            <person name="Barry A."/>
            <person name="Bayul T."/>
            <person name="Berlin A."/>
            <person name="Bessette D."/>
            <person name="Bloom T."/>
            <person name="Blye J."/>
            <person name="Boguslavskiy L."/>
            <person name="Bonnet C."/>
            <person name="Boukhgalter B."/>
            <person name="Bourzgui I."/>
            <person name="Brown A."/>
            <person name="Cahill P."/>
            <person name="Channer S."/>
            <person name="Cheshatsang Y."/>
            <person name="Chuda L."/>
            <person name="Citroen M."/>
            <person name="Collymore A."/>
            <person name="Cooke P."/>
            <person name="Costello M."/>
            <person name="D'Aco K."/>
            <person name="Daza R."/>
            <person name="De Haan G."/>
            <person name="DeGray S."/>
            <person name="DeMaso C."/>
            <person name="Dhargay N."/>
            <person name="Dooley K."/>
            <person name="Dooley E."/>
            <person name="Doricent M."/>
            <person name="Dorje P."/>
            <person name="Dorjee K."/>
            <person name="Dupes A."/>
            <person name="Elong R."/>
            <person name="Falk J."/>
            <person name="Farina A."/>
            <person name="Faro S."/>
            <person name="Ferguson D."/>
            <person name="Fisher S."/>
            <person name="Foley C.D."/>
            <person name="Franke A."/>
            <person name="Friedrich D."/>
            <person name="Gadbois L."/>
            <person name="Gearin G."/>
            <person name="Gearin C.R."/>
            <person name="Giannoukos G."/>
            <person name="Goode T."/>
            <person name="Graham J."/>
            <person name="Grandbois E."/>
            <person name="Grewal S."/>
            <person name="Gyaltsen K."/>
            <person name="Hafez N."/>
            <person name="Hagos B."/>
            <person name="Hall J."/>
            <person name="Henson C."/>
            <person name="Hollinger A."/>
            <person name="Honan T."/>
            <person name="Huard M.D."/>
            <person name="Hughes L."/>
            <person name="Hurhula B."/>
            <person name="Husby M.E."/>
            <person name="Kamat A."/>
            <person name="Kanga B."/>
            <person name="Kashin S."/>
            <person name="Khazanovich D."/>
            <person name="Kisner P."/>
            <person name="Lance K."/>
            <person name="Lara M."/>
            <person name="Lee W."/>
            <person name="Lennon N."/>
            <person name="Letendre F."/>
            <person name="LeVine R."/>
            <person name="Lipovsky A."/>
            <person name="Liu X."/>
            <person name="Liu J."/>
            <person name="Liu S."/>
            <person name="Lokyitsang T."/>
            <person name="Lokyitsang Y."/>
            <person name="Lubonja R."/>
            <person name="Lui A."/>
            <person name="MacDonald P."/>
            <person name="Magnisalis V."/>
            <person name="Maru K."/>
            <person name="Matthews C."/>
            <person name="McCusker W."/>
            <person name="McDonough S."/>
            <person name="Mehta T."/>
            <person name="Meldrim J."/>
            <person name="Meneus L."/>
            <person name="Mihai O."/>
            <person name="Mihalev A."/>
            <person name="Mihova T."/>
            <person name="Mittelman R."/>
            <person name="Mlenga V."/>
            <person name="Montmayeur A."/>
            <person name="Mulrain L."/>
            <person name="Navidi A."/>
            <person name="Naylor J."/>
            <person name="Negash T."/>
            <person name="Nguyen T."/>
            <person name="Nguyen N."/>
            <person name="Nicol R."/>
            <person name="Norbu C."/>
            <person name="Norbu N."/>
            <person name="Novod N."/>
            <person name="O'Neill B."/>
            <person name="Osman S."/>
            <person name="Markiewicz E."/>
            <person name="Oyono O.L."/>
            <person name="Patti C."/>
            <person name="Phunkhang P."/>
            <person name="Pierre F."/>
            <person name="Priest M."/>
            <person name="Raghuraman S."/>
            <person name="Rege F."/>
            <person name="Reyes R."/>
            <person name="Rise C."/>
            <person name="Rogov P."/>
            <person name="Ross K."/>
            <person name="Ryan E."/>
            <person name="Settipalli S."/>
            <person name="Shea T."/>
            <person name="Sherpa N."/>
            <person name="Shi L."/>
            <person name="Shih D."/>
            <person name="Sparrow T."/>
            <person name="Spaulding J."/>
            <person name="Stalker J."/>
            <person name="Stange-Thomann N."/>
            <person name="Stavropoulos S."/>
            <person name="Stone C."/>
            <person name="Strader C."/>
            <person name="Tesfaye S."/>
            <person name="Thomson T."/>
            <person name="Thoulutsang Y."/>
            <person name="Thoulutsang D."/>
            <person name="Topham K."/>
            <person name="Topping I."/>
            <person name="Tsamla T."/>
            <person name="Vassiliev H."/>
            <person name="Vo A."/>
            <person name="Wangchuk T."/>
            <person name="Wangdi T."/>
            <person name="Weiand M."/>
            <person name="Wilkinson J."/>
            <person name="Wilson A."/>
            <person name="Yadav S."/>
            <person name="Young G."/>
            <person name="Yu Q."/>
            <person name="Zembek L."/>
            <person name="Zhong D."/>
            <person name="Zimmer A."/>
            <person name="Zwirko Z."/>
            <person name="Jaffe D.B."/>
            <person name="Alvarez P."/>
            <person name="Brockman W."/>
            <person name="Butler J."/>
            <person name="Chin C."/>
            <person name="Gnerre S."/>
            <person name="Grabherr M."/>
            <person name="Kleber M."/>
            <person name="Mauceli E."/>
            <person name="MacCallum I."/>
        </authorList>
    </citation>
    <scope>NUCLEOTIDE SEQUENCE [LARGE SCALE GENOMIC DNA]</scope>
    <source>
        <strain evidence="3">MSH-3 / Tucson 14011-0111.49</strain>
    </source>
</reference>
<feature type="signal peptide" evidence="1">
    <location>
        <begin position="1"/>
        <end position="37"/>
    </location>
</feature>
<dbReference type="AlphaFoldDB" id="B4GC11"/>
<dbReference type="OMA" id="SEIIYPM"/>
<dbReference type="OrthoDB" id="8178576at2759"/>
<dbReference type="PhylomeDB" id="B4GC11"/>
<dbReference type="Proteomes" id="UP000008744">
    <property type="component" value="Unassembled WGS sequence"/>
</dbReference>
<dbReference type="PANTHER" id="PTHR39945:SF1">
    <property type="entry name" value="FI14129P"/>
    <property type="match status" value="1"/>
</dbReference>
<feature type="chain" id="PRO_5002806197" evidence="1">
    <location>
        <begin position="38"/>
        <end position="119"/>
    </location>
</feature>
<evidence type="ECO:0000256" key="1">
    <source>
        <dbReference type="SAM" id="SignalP"/>
    </source>
</evidence>